<dbReference type="EMBL" id="JBHSWB010000002">
    <property type="protein sequence ID" value="MFC6663070.1"/>
    <property type="molecule type" value="Genomic_DNA"/>
</dbReference>
<sequence>MTLRKVVLQPSFDPRRWDTDLNALDWREVVATLNPLDARTPALRVLAINTSRDAALIEEALATLTPSGLSRGAQLMALSQLGRHAEVLALAHDTMPAGSTEEALFDAANASFAVAMAAAVSNDLPLAQTQLHAARLLTAALQMPARLQLVALEHERVKAALGQGDVNAIQQVMNMLPMPDRRRDFANGIKADVYFCLGDYDAARRMAPRDSRGLIASALLDLPFAEETLAAVSPTSLYLQLAEAIRDPQRPVPLPTQEPYATYARLLRVCRLLQQPGGAAQAVPLLAAITPIGADQQVMLGALLIAARVGAPAPCSPRIRRWHSFAGALPG</sequence>
<evidence type="ECO:0000313" key="2">
    <source>
        <dbReference type="Proteomes" id="UP001596317"/>
    </source>
</evidence>
<organism evidence="1 2">
    <name type="scientific">Deinococcus multiflagellatus</name>
    <dbReference type="NCBI Taxonomy" id="1656887"/>
    <lineage>
        <taxon>Bacteria</taxon>
        <taxon>Thermotogati</taxon>
        <taxon>Deinococcota</taxon>
        <taxon>Deinococci</taxon>
        <taxon>Deinococcales</taxon>
        <taxon>Deinococcaceae</taxon>
        <taxon>Deinococcus</taxon>
    </lineage>
</organism>
<dbReference type="RefSeq" id="WP_380058997.1">
    <property type="nucleotide sequence ID" value="NZ_JBHSWB010000002.1"/>
</dbReference>
<gene>
    <name evidence="1" type="ORF">ACFP90_23785</name>
</gene>
<accession>A0ABW1ZUC4</accession>
<protein>
    <submittedName>
        <fullName evidence="1">Uncharacterized protein</fullName>
    </submittedName>
</protein>
<comment type="caution">
    <text evidence="1">The sequence shown here is derived from an EMBL/GenBank/DDBJ whole genome shotgun (WGS) entry which is preliminary data.</text>
</comment>
<reference evidence="2" key="1">
    <citation type="journal article" date="2019" name="Int. J. Syst. Evol. Microbiol.">
        <title>The Global Catalogue of Microorganisms (GCM) 10K type strain sequencing project: providing services to taxonomists for standard genome sequencing and annotation.</title>
        <authorList>
            <consortium name="The Broad Institute Genomics Platform"/>
            <consortium name="The Broad Institute Genome Sequencing Center for Infectious Disease"/>
            <person name="Wu L."/>
            <person name="Ma J."/>
        </authorList>
    </citation>
    <scope>NUCLEOTIDE SEQUENCE [LARGE SCALE GENOMIC DNA]</scope>
    <source>
        <strain evidence="2">CCUG 63830</strain>
    </source>
</reference>
<name>A0ABW1ZUC4_9DEIO</name>
<keyword evidence="2" id="KW-1185">Reference proteome</keyword>
<evidence type="ECO:0000313" key="1">
    <source>
        <dbReference type="EMBL" id="MFC6663070.1"/>
    </source>
</evidence>
<proteinExistence type="predicted"/>
<dbReference type="Proteomes" id="UP001596317">
    <property type="component" value="Unassembled WGS sequence"/>
</dbReference>